<dbReference type="EMBL" id="NRSD01000001">
    <property type="protein sequence ID" value="MBK1643112.1"/>
    <property type="molecule type" value="Genomic_DNA"/>
</dbReference>
<sequence>MPLIKPFAALRPTAGHAGDVAAPPYDVISAAEARRMVVDRPWSFLHVSRAEVDLPADSDPYAPAVYAKSRENLERMRRAGILRADPVAGYYLYRMSSGHHSQTGLVGVASLAAYASHRIKRHELTRPRKEDDRVRQIEALAAQTGPVLLAYRARPELDDLIARLAADTVPESEVTTADGVSHALWPVFDHDQMATLTHALEALPALYIADGHHRCAAAARVAQQRRQANPSDTGAEPYHFVLSVLFSHEQMRILDYNRVVRDLHGLDVATFIRRISVIFDIVGAPGPVRPTRAGEFGMYLAGHWYRLTLPPERIPFDDPVGRLDVSLLQDHLIGPILGIQDPRSDERIDFVGGVRGLEALAQRVETGEMAVAFSLFPTAMDALMAVADAGELMPPKSTWFEPKLADGLVSHLFDAPRQDP</sequence>
<protein>
    <recommendedName>
        <fullName evidence="3">DUF1015 domain-containing protein</fullName>
    </recommendedName>
</protein>
<proteinExistence type="predicted"/>
<reference evidence="1 2" key="1">
    <citation type="journal article" date="2020" name="Microorganisms">
        <title>Osmotic Adaptation and Compatible Solute Biosynthesis of Phototrophic Bacteria as Revealed from Genome Analyses.</title>
        <authorList>
            <person name="Imhoff J.F."/>
            <person name="Rahn T."/>
            <person name="Kunzel S."/>
            <person name="Keller A."/>
            <person name="Neulinger S.C."/>
        </authorList>
    </citation>
    <scope>NUCLEOTIDE SEQUENCE [LARGE SCALE GENOMIC DNA]</scope>
    <source>
        <strain evidence="1 2">DSM 21303</strain>
    </source>
</reference>
<dbReference type="PANTHER" id="PTHR36454">
    <property type="entry name" value="LMO2823 PROTEIN"/>
    <property type="match status" value="1"/>
</dbReference>
<dbReference type="PANTHER" id="PTHR36454:SF1">
    <property type="entry name" value="DUF1015 DOMAIN-CONTAINING PROTEIN"/>
    <property type="match status" value="1"/>
</dbReference>
<gene>
    <name evidence="1" type="ORF">CKO25_00260</name>
</gene>
<dbReference type="RefSeq" id="WP_200385914.1">
    <property type="nucleotide sequence ID" value="NZ_NRSD01000001.1"/>
</dbReference>
<dbReference type="Pfam" id="PF06245">
    <property type="entry name" value="DUF1015"/>
    <property type="match status" value="1"/>
</dbReference>
<dbReference type="Proteomes" id="UP001138802">
    <property type="component" value="Unassembled WGS sequence"/>
</dbReference>
<accession>A0A9X1B6Y1</accession>
<comment type="caution">
    <text evidence="1">The sequence shown here is derived from an EMBL/GenBank/DDBJ whole genome shotgun (WGS) entry which is preliminary data.</text>
</comment>
<dbReference type="PIRSF" id="PIRSF033563">
    <property type="entry name" value="UCP033563"/>
    <property type="match status" value="1"/>
</dbReference>
<organism evidence="1 2">
    <name type="scientific">Thiocapsa imhoffii</name>
    <dbReference type="NCBI Taxonomy" id="382777"/>
    <lineage>
        <taxon>Bacteria</taxon>
        <taxon>Pseudomonadati</taxon>
        <taxon>Pseudomonadota</taxon>
        <taxon>Gammaproteobacteria</taxon>
        <taxon>Chromatiales</taxon>
        <taxon>Chromatiaceae</taxon>
        <taxon>Thiocapsa</taxon>
    </lineage>
</organism>
<evidence type="ECO:0008006" key="3">
    <source>
        <dbReference type="Google" id="ProtNLM"/>
    </source>
</evidence>
<name>A0A9X1B6Y1_9GAMM</name>
<dbReference type="InterPro" id="IPR008323">
    <property type="entry name" value="UCP033563"/>
</dbReference>
<keyword evidence="2" id="KW-1185">Reference proteome</keyword>
<dbReference type="AlphaFoldDB" id="A0A9X1B6Y1"/>
<evidence type="ECO:0000313" key="2">
    <source>
        <dbReference type="Proteomes" id="UP001138802"/>
    </source>
</evidence>
<evidence type="ECO:0000313" key="1">
    <source>
        <dbReference type="EMBL" id="MBK1643112.1"/>
    </source>
</evidence>